<protein>
    <submittedName>
        <fullName evidence="4">Putative WD repeat-containing protein on Y chromosome</fullName>
    </submittedName>
</protein>
<evidence type="ECO:0000256" key="2">
    <source>
        <dbReference type="ARBA" id="ARBA00022837"/>
    </source>
</evidence>
<evidence type="ECO:0000259" key="3">
    <source>
        <dbReference type="PROSITE" id="PS50222"/>
    </source>
</evidence>
<dbReference type="Pfam" id="PF13499">
    <property type="entry name" value="EF-hand_7"/>
    <property type="match status" value="1"/>
</dbReference>
<dbReference type="InterPro" id="IPR018247">
    <property type="entry name" value="EF_Hand_1_Ca_BS"/>
</dbReference>
<dbReference type="InterPro" id="IPR011992">
    <property type="entry name" value="EF-hand-dom_pair"/>
</dbReference>
<dbReference type="Gene3D" id="1.10.238.10">
    <property type="entry name" value="EF-hand"/>
    <property type="match status" value="1"/>
</dbReference>
<dbReference type="EMBL" id="MRZV01001485">
    <property type="protein sequence ID" value="PIK37549.1"/>
    <property type="molecule type" value="Genomic_DNA"/>
</dbReference>
<dbReference type="PROSITE" id="PS50222">
    <property type="entry name" value="EF_HAND_2"/>
    <property type="match status" value="1"/>
</dbReference>
<sequence>MERFEDHIKLDHLKMLMRKFDRHEPTSEMPMDGTFSPGRVIKREPGNVTLGEFKSMLTSMGIDTSEWDTQMELLFAKVDTSADGMVDWNEFCTYMLLHYRENDKVIHKQGVACLMEPTIIHIPQIKQDSVLGLVVMENPVRFITLSKKSFFPLWRGLSRFEASAEPTIPSLVYRSGSNG</sequence>
<reference evidence="4 5" key="1">
    <citation type="journal article" date="2017" name="PLoS Biol.">
        <title>The sea cucumber genome provides insights into morphological evolution and visceral regeneration.</title>
        <authorList>
            <person name="Zhang X."/>
            <person name="Sun L."/>
            <person name="Yuan J."/>
            <person name="Sun Y."/>
            <person name="Gao Y."/>
            <person name="Zhang L."/>
            <person name="Li S."/>
            <person name="Dai H."/>
            <person name="Hamel J.F."/>
            <person name="Liu C."/>
            <person name="Yu Y."/>
            <person name="Liu S."/>
            <person name="Lin W."/>
            <person name="Guo K."/>
            <person name="Jin S."/>
            <person name="Xu P."/>
            <person name="Storey K.B."/>
            <person name="Huan P."/>
            <person name="Zhang T."/>
            <person name="Zhou Y."/>
            <person name="Zhang J."/>
            <person name="Lin C."/>
            <person name="Li X."/>
            <person name="Xing L."/>
            <person name="Huo D."/>
            <person name="Sun M."/>
            <person name="Wang L."/>
            <person name="Mercier A."/>
            <person name="Li F."/>
            <person name="Yang H."/>
            <person name="Xiang J."/>
        </authorList>
    </citation>
    <scope>NUCLEOTIDE SEQUENCE [LARGE SCALE GENOMIC DNA]</scope>
    <source>
        <strain evidence="4">Shaxun</strain>
        <tissue evidence="4">Muscle</tissue>
    </source>
</reference>
<dbReference type="InterPro" id="IPR051242">
    <property type="entry name" value="WD-EF-hand_domain"/>
</dbReference>
<dbReference type="STRING" id="307972.A0A2G8JPA2"/>
<accession>A0A2G8JPA2</accession>
<keyword evidence="2" id="KW-0106">Calcium</keyword>
<dbReference type="OrthoDB" id="75172at2759"/>
<keyword evidence="5" id="KW-1185">Reference proteome</keyword>
<keyword evidence="1" id="KW-0677">Repeat</keyword>
<comment type="caution">
    <text evidence="4">The sequence shown here is derived from an EMBL/GenBank/DDBJ whole genome shotgun (WGS) entry which is preliminary data.</text>
</comment>
<dbReference type="Proteomes" id="UP000230750">
    <property type="component" value="Unassembled WGS sequence"/>
</dbReference>
<dbReference type="PANTHER" id="PTHR44324:SF3">
    <property type="entry name" value="WD REPEAT-CONTAINING PROTEIN 49-LIKE"/>
    <property type="match status" value="1"/>
</dbReference>
<evidence type="ECO:0000313" key="5">
    <source>
        <dbReference type="Proteomes" id="UP000230750"/>
    </source>
</evidence>
<evidence type="ECO:0000313" key="4">
    <source>
        <dbReference type="EMBL" id="PIK37549.1"/>
    </source>
</evidence>
<dbReference type="PANTHER" id="PTHR44324">
    <property type="entry name" value="WD40 REPEAT DOMAIN 95"/>
    <property type="match status" value="1"/>
</dbReference>
<dbReference type="PROSITE" id="PS00018">
    <property type="entry name" value="EF_HAND_1"/>
    <property type="match status" value="1"/>
</dbReference>
<gene>
    <name evidence="4" type="ORF">BSL78_25619</name>
</gene>
<feature type="domain" description="EF-hand" evidence="3">
    <location>
        <begin position="66"/>
        <end position="101"/>
    </location>
</feature>
<name>A0A2G8JPA2_STIJA</name>
<dbReference type="InterPro" id="IPR002048">
    <property type="entry name" value="EF_hand_dom"/>
</dbReference>
<dbReference type="AlphaFoldDB" id="A0A2G8JPA2"/>
<dbReference type="SUPFAM" id="SSF47473">
    <property type="entry name" value="EF-hand"/>
    <property type="match status" value="1"/>
</dbReference>
<evidence type="ECO:0000256" key="1">
    <source>
        <dbReference type="ARBA" id="ARBA00022737"/>
    </source>
</evidence>
<organism evidence="4 5">
    <name type="scientific">Stichopus japonicus</name>
    <name type="common">Sea cucumber</name>
    <dbReference type="NCBI Taxonomy" id="307972"/>
    <lineage>
        <taxon>Eukaryota</taxon>
        <taxon>Metazoa</taxon>
        <taxon>Echinodermata</taxon>
        <taxon>Eleutherozoa</taxon>
        <taxon>Echinozoa</taxon>
        <taxon>Holothuroidea</taxon>
        <taxon>Aspidochirotacea</taxon>
        <taxon>Aspidochirotida</taxon>
        <taxon>Stichopodidae</taxon>
        <taxon>Apostichopus</taxon>
    </lineage>
</organism>
<proteinExistence type="predicted"/>
<dbReference type="GO" id="GO:0005509">
    <property type="term" value="F:calcium ion binding"/>
    <property type="evidence" value="ECO:0007669"/>
    <property type="project" value="InterPro"/>
</dbReference>